<keyword evidence="3" id="KW-0732">Signal</keyword>
<dbReference type="Pfam" id="PF25752">
    <property type="entry name" value="DUF1619_N"/>
    <property type="match status" value="1"/>
</dbReference>
<reference evidence="10" key="1">
    <citation type="submission" date="2025-08" db="UniProtKB">
        <authorList>
            <consortium name="RefSeq"/>
        </authorList>
    </citation>
    <scope>IDENTIFICATION</scope>
</reference>
<dbReference type="GeneID" id="117365681"/>
<organism evidence="9 10">
    <name type="scientific">Geotrypetes seraphini</name>
    <name type="common">Gaboon caecilian</name>
    <name type="synonym">Caecilia seraphini</name>
    <dbReference type="NCBI Taxonomy" id="260995"/>
    <lineage>
        <taxon>Eukaryota</taxon>
        <taxon>Metazoa</taxon>
        <taxon>Chordata</taxon>
        <taxon>Craniata</taxon>
        <taxon>Vertebrata</taxon>
        <taxon>Euteleostomi</taxon>
        <taxon>Amphibia</taxon>
        <taxon>Gymnophiona</taxon>
        <taxon>Geotrypetes</taxon>
    </lineage>
</organism>
<dbReference type="CTD" id="79600"/>
<dbReference type="Proteomes" id="UP000515159">
    <property type="component" value="Chromosome 8"/>
</dbReference>
<keyword evidence="9" id="KW-1185">Reference proteome</keyword>
<comment type="similarity">
    <text evidence="1">Belongs to the tectonic family.</text>
</comment>
<evidence type="ECO:0000256" key="1">
    <source>
        <dbReference type="ARBA" id="ARBA00007633"/>
    </source>
</evidence>
<evidence type="ECO:0000256" key="6">
    <source>
        <dbReference type="SAM" id="MobiDB-lite"/>
    </source>
</evidence>
<evidence type="ECO:0000313" key="9">
    <source>
        <dbReference type="Proteomes" id="UP000515159"/>
    </source>
</evidence>
<evidence type="ECO:0000256" key="2">
    <source>
        <dbReference type="ARBA" id="ARBA00011495"/>
    </source>
</evidence>
<accession>A0A6P8S635</accession>
<evidence type="ECO:0000259" key="8">
    <source>
        <dbReference type="Pfam" id="PF25752"/>
    </source>
</evidence>
<dbReference type="FunCoup" id="A0A6P8S635">
    <property type="interactions" value="779"/>
</dbReference>
<dbReference type="PANTHER" id="PTHR14611:SF1">
    <property type="entry name" value="TECTONIC-1"/>
    <property type="match status" value="1"/>
</dbReference>
<feature type="domain" description="Tectonic-1-3" evidence="7">
    <location>
        <begin position="406"/>
        <end position="582"/>
    </location>
</feature>
<dbReference type="InParanoid" id="A0A6P8S635"/>
<sequence length="610" mass="65913">MTRRQGALPQALLFPGCPAIARRWRLPGLPHAAVPMAVQRPGAFYPGLFALAWLLATTPFTPQAGPSPHTLVEGNNGTPLVPSRPPVAPSTVPFPSDSRRDQTPGSSSRAVPLPSPVTDVAKLCVCNLLVAQCDVNCCCDPDCSTEDFSVFSTCSIPLVRGPSELCNQEVAIYALNFTAVPPQRVFSLVNQVNPNIFCIYSINYRPGLSFISPVVPTESNFNDLVKEFSGNSFSTVPSASAGASNPARYEYGAPIQTKGSFLRFPVPFITSQCADNNPAGFLVNQTATCSRSVNVENCNIPALSMSFYASVPILQVPNSNNMINITVQDLYGIFDLNSNGVPNVSQVCRNVVLEVSYLILYSDAGEITNACVSFVLGPINTTTVQIEQKFQIHFIQQNRTPIAVSGNPGYVVGLPLVAGFQSFASGIIRSTNRYGQFTILKSYSNQDCLVIEGNRTPVIFGYNMVSGCKLQYSLNSTCFVVAEAIKNVLMGQNFPEYVASFGNSKPQIVLDWVPITLLNTTTGKDTCQIPLSLDIEVKWIKYGSLVNPQAKIINVTAQITYKPLQAGTAQTVQVLSSVTFIDGSAPAQPGYKAQPTIDAKLPFDFFYPFV</sequence>
<dbReference type="PANTHER" id="PTHR14611">
    <property type="entry name" value="TECTONIC FAMILY MEMBER"/>
    <property type="match status" value="1"/>
</dbReference>
<dbReference type="Pfam" id="PF07773">
    <property type="entry name" value="TCTN_DUF1619"/>
    <property type="match status" value="2"/>
</dbReference>
<dbReference type="KEGG" id="gsh:117365681"/>
<dbReference type="GO" id="GO:0060271">
    <property type="term" value="P:cilium assembly"/>
    <property type="evidence" value="ECO:0007669"/>
    <property type="project" value="TreeGrafter"/>
</dbReference>
<evidence type="ECO:0000256" key="4">
    <source>
        <dbReference type="ARBA" id="ARBA00022794"/>
    </source>
</evidence>
<feature type="domain" description="Tectonic-1-3 N-terminal" evidence="8">
    <location>
        <begin position="107"/>
        <end position="221"/>
    </location>
</feature>
<gene>
    <name evidence="10" type="primary">TCTN1</name>
</gene>
<dbReference type="InterPro" id="IPR057724">
    <property type="entry name" value="TCTN1-3_N"/>
</dbReference>
<dbReference type="GO" id="GO:1904491">
    <property type="term" value="P:protein localization to ciliary transition zone"/>
    <property type="evidence" value="ECO:0007669"/>
    <property type="project" value="TreeGrafter"/>
</dbReference>
<dbReference type="InterPro" id="IPR011677">
    <property type="entry name" value="TCTN1-3_dom"/>
</dbReference>
<keyword evidence="5" id="KW-0325">Glycoprotein</keyword>
<feature type="domain" description="Tectonic-1-3" evidence="7">
    <location>
        <begin position="246"/>
        <end position="396"/>
    </location>
</feature>
<evidence type="ECO:0000256" key="5">
    <source>
        <dbReference type="ARBA" id="ARBA00023180"/>
    </source>
</evidence>
<keyword evidence="4" id="KW-0970">Cilium biogenesis/degradation</keyword>
<protein>
    <submittedName>
        <fullName evidence="10">Tectonic-1 isoform X1</fullName>
    </submittedName>
</protein>
<evidence type="ECO:0000256" key="3">
    <source>
        <dbReference type="ARBA" id="ARBA00022729"/>
    </source>
</evidence>
<comment type="subunit">
    <text evidence="2">Part of the tectonic-like complex (also named B9 complex).</text>
</comment>
<name>A0A6P8S635_GEOSA</name>
<dbReference type="AlphaFoldDB" id="A0A6P8S635"/>
<dbReference type="RefSeq" id="XP_033812221.1">
    <property type="nucleotide sequence ID" value="XM_033956330.1"/>
</dbReference>
<proteinExistence type="inferred from homology"/>
<feature type="region of interest" description="Disordered" evidence="6">
    <location>
        <begin position="65"/>
        <end position="113"/>
    </location>
</feature>
<dbReference type="GO" id="GO:0036038">
    <property type="term" value="C:MKS complex"/>
    <property type="evidence" value="ECO:0007669"/>
    <property type="project" value="TreeGrafter"/>
</dbReference>
<evidence type="ECO:0000259" key="7">
    <source>
        <dbReference type="Pfam" id="PF07773"/>
    </source>
</evidence>
<dbReference type="InterPro" id="IPR040354">
    <property type="entry name" value="TCTN1-3"/>
</dbReference>
<evidence type="ECO:0000313" key="10">
    <source>
        <dbReference type="RefSeq" id="XP_033812221.1"/>
    </source>
</evidence>
<dbReference type="OrthoDB" id="2104337at2759"/>